<sequence>MDGNRMLARLGEIIRRSVEGLDAADRAERVAYCQRTGEHGVRVHAESEGVLVLTWGGKTLAAIERTVLTGDGPLPEPELIPAVPDDPRELTRPRGYVRVVGQRSFHRHDDELHLFAQNGTVIPESHWAFQHFGQRAPEAFQRISNEEAEQALANGEGVADLDPRALELRHLGTRYGRDRSRWPAHVRRRAEQLDDRGESGGVA</sequence>
<protein>
    <submittedName>
        <fullName evidence="1">Uncharacterized protein</fullName>
    </submittedName>
</protein>
<dbReference type="AlphaFoldDB" id="A0A7W9LA31"/>
<reference evidence="1 2" key="1">
    <citation type="submission" date="2020-08" db="EMBL/GenBank/DDBJ databases">
        <title>Sequencing the genomes of 1000 actinobacteria strains.</title>
        <authorList>
            <person name="Klenk H.-P."/>
        </authorList>
    </citation>
    <scope>NUCLEOTIDE SEQUENCE [LARGE SCALE GENOMIC DNA]</scope>
    <source>
        <strain evidence="1 2">DSM 45507</strain>
    </source>
</reference>
<evidence type="ECO:0000313" key="1">
    <source>
        <dbReference type="EMBL" id="MBB5776230.1"/>
    </source>
</evidence>
<dbReference type="EMBL" id="JACHMB010000001">
    <property type="protein sequence ID" value="MBB5776230.1"/>
    <property type="molecule type" value="Genomic_DNA"/>
</dbReference>
<dbReference type="RefSeq" id="WP_185069783.1">
    <property type="nucleotide sequence ID" value="NZ_JACHMB010000001.1"/>
</dbReference>
<accession>A0A7W9LA31</accession>
<proteinExistence type="predicted"/>
<organism evidence="1 2">
    <name type="scientific">Nonomuraea jabiensis</name>
    <dbReference type="NCBI Taxonomy" id="882448"/>
    <lineage>
        <taxon>Bacteria</taxon>
        <taxon>Bacillati</taxon>
        <taxon>Actinomycetota</taxon>
        <taxon>Actinomycetes</taxon>
        <taxon>Streptosporangiales</taxon>
        <taxon>Streptosporangiaceae</taxon>
        <taxon>Nonomuraea</taxon>
    </lineage>
</organism>
<dbReference type="Proteomes" id="UP000579153">
    <property type="component" value="Unassembled WGS sequence"/>
</dbReference>
<evidence type="ECO:0000313" key="2">
    <source>
        <dbReference type="Proteomes" id="UP000579153"/>
    </source>
</evidence>
<comment type="caution">
    <text evidence="1">The sequence shown here is derived from an EMBL/GenBank/DDBJ whole genome shotgun (WGS) entry which is preliminary data.</text>
</comment>
<keyword evidence="2" id="KW-1185">Reference proteome</keyword>
<name>A0A7W9LA31_9ACTN</name>
<gene>
    <name evidence="1" type="ORF">HD596_002986</name>
</gene>